<feature type="region of interest" description="Disordered" evidence="1">
    <location>
        <begin position="286"/>
        <end position="309"/>
    </location>
</feature>
<protein>
    <submittedName>
        <fullName evidence="2">Uncharacterized protein</fullName>
    </submittedName>
</protein>
<feature type="region of interest" description="Disordered" evidence="1">
    <location>
        <begin position="56"/>
        <end position="154"/>
    </location>
</feature>
<feature type="compositionally biased region" description="Low complexity" evidence="1">
    <location>
        <begin position="23"/>
        <end position="34"/>
    </location>
</feature>
<dbReference type="Proteomes" id="UP001307889">
    <property type="component" value="Chromosome 11"/>
</dbReference>
<feature type="compositionally biased region" description="Polar residues" evidence="1">
    <location>
        <begin position="11"/>
        <end position="22"/>
    </location>
</feature>
<proteinExistence type="predicted"/>
<keyword evidence="3" id="KW-1185">Reference proteome</keyword>
<evidence type="ECO:0000256" key="1">
    <source>
        <dbReference type="SAM" id="MobiDB-lite"/>
    </source>
</evidence>
<organism evidence="2 3">
    <name type="scientific">Nesidiocoris tenuis</name>
    <dbReference type="NCBI Taxonomy" id="355587"/>
    <lineage>
        <taxon>Eukaryota</taxon>
        <taxon>Metazoa</taxon>
        <taxon>Ecdysozoa</taxon>
        <taxon>Arthropoda</taxon>
        <taxon>Hexapoda</taxon>
        <taxon>Insecta</taxon>
        <taxon>Pterygota</taxon>
        <taxon>Neoptera</taxon>
        <taxon>Paraneoptera</taxon>
        <taxon>Hemiptera</taxon>
        <taxon>Heteroptera</taxon>
        <taxon>Panheteroptera</taxon>
        <taxon>Cimicomorpha</taxon>
        <taxon>Miridae</taxon>
        <taxon>Dicyphina</taxon>
        <taxon>Nesidiocoris</taxon>
    </lineage>
</organism>
<sequence>MAPMPELDMKNGSTGKPSSSQISPVVPASLASPPFHDDGSMEISIPELIERDWPSKIRIPRENSTGETPKIAEEFRKYRPGEPQKAEESIHAPQSINPNRYNRSSAAKLLSANADRPAETAASLNLGVRPVRQEDDATEPSSIAAEDASGESADNATVSIAGTLIGVGILQNTTGASADEVTGGVDVDEFLATRQPATTAPIPNIAHEPQIVHKPSTARKLEVDQEPQIDPKQQIARKPPIAHKSKIARKPPIANKSKIDNSPHIVHKSFFKLATQTPQIGRKSFLKHASMGPPTKVTHEDTMRPGIYGKTGQSTAAIARFRAAESTSIQFNDTIHYNDYPETEFEEPSVRHESSAGRLPHSAILLFLSIIFVHSQ</sequence>
<evidence type="ECO:0000313" key="2">
    <source>
        <dbReference type="EMBL" id="BET00195.1"/>
    </source>
</evidence>
<name>A0ABN7B723_9HEMI</name>
<feature type="region of interest" description="Disordered" evidence="1">
    <location>
        <begin position="1"/>
        <end position="41"/>
    </location>
</feature>
<evidence type="ECO:0000313" key="3">
    <source>
        <dbReference type="Proteomes" id="UP001307889"/>
    </source>
</evidence>
<accession>A0ABN7B723</accession>
<gene>
    <name evidence="2" type="ORF">NTJ_13011</name>
</gene>
<feature type="compositionally biased region" description="Basic and acidic residues" evidence="1">
    <location>
        <begin position="70"/>
        <end position="90"/>
    </location>
</feature>
<reference evidence="2 3" key="1">
    <citation type="submission" date="2023-09" db="EMBL/GenBank/DDBJ databases">
        <title>Nesidiocoris tenuis whole genome shotgun sequence.</title>
        <authorList>
            <person name="Shibata T."/>
            <person name="Shimoda M."/>
            <person name="Kobayashi T."/>
            <person name="Uehara T."/>
        </authorList>
    </citation>
    <scope>NUCLEOTIDE SEQUENCE [LARGE SCALE GENOMIC DNA]</scope>
    <source>
        <strain evidence="2 3">Japan</strain>
    </source>
</reference>
<dbReference type="EMBL" id="AP028919">
    <property type="protein sequence ID" value="BET00195.1"/>
    <property type="molecule type" value="Genomic_DNA"/>
</dbReference>
<feature type="compositionally biased region" description="Polar residues" evidence="1">
    <location>
        <begin position="92"/>
        <end position="105"/>
    </location>
</feature>